<feature type="compositionally biased region" description="Polar residues" evidence="11">
    <location>
        <begin position="152"/>
        <end position="166"/>
    </location>
</feature>
<keyword evidence="7 10" id="KW-0653">Protein transport</keyword>
<feature type="region of interest" description="Disordered" evidence="11">
    <location>
        <begin position="103"/>
        <end position="185"/>
    </location>
</feature>
<dbReference type="PANTHER" id="PTHR33446">
    <property type="entry name" value="PROTEIN TONB-RELATED"/>
    <property type="match status" value="1"/>
</dbReference>
<comment type="function">
    <text evidence="10">Interacts with outer membrane receptor proteins that carry out high-affinity binding and energy dependent uptake into the periplasmic space of specific substrates. It could act to transduce energy from the cytoplasmic membrane to specific energy-requiring processes in the outer membrane, resulting in the release into the periplasm of ligands bound by these outer membrane proteins.</text>
</comment>
<dbReference type="PROSITE" id="PS52015">
    <property type="entry name" value="TONB_CTD"/>
    <property type="match status" value="1"/>
</dbReference>
<sequence>MNSSTAKPDDFPHAGPVFAQPVSVEPASRMVDQLTARHPYRMEAAYRGGKQRGAAAVVIAIALHLTALYYLTSRTVPIELTSERGGSPRTISVSLVAAPPARPVPVTAKPVTPEVSKPIAPPVRKPIRSTPLLATHHESSHAVSLQDETRPQSEPQNAPPKVQQTQPEPPATASPAAPSLPAASDNSKMMALPKAIDSSALHQLQCRIPAPLYPPRAKRLGEAGTVKVQFTIGTNGRFSDTRVVSSSSYADLDGAAIQAVSAGTCQPYLHDGTAIAVTAVQPVSFNLGD</sequence>
<feature type="compositionally biased region" description="Low complexity" evidence="11">
    <location>
        <begin position="173"/>
        <end position="184"/>
    </location>
</feature>
<keyword evidence="10" id="KW-0735">Signal-anchor</keyword>
<evidence type="ECO:0000256" key="11">
    <source>
        <dbReference type="SAM" id="MobiDB-lite"/>
    </source>
</evidence>
<organism evidence="13 14">
    <name type="scientific">Paraburkholderia acidicola</name>
    <dbReference type="NCBI Taxonomy" id="1912599"/>
    <lineage>
        <taxon>Bacteria</taxon>
        <taxon>Pseudomonadati</taxon>
        <taxon>Pseudomonadota</taxon>
        <taxon>Betaproteobacteria</taxon>
        <taxon>Burkholderiales</taxon>
        <taxon>Burkholderiaceae</taxon>
        <taxon>Paraburkholderia</taxon>
    </lineage>
</organism>
<reference evidence="13 14" key="1">
    <citation type="journal article" date="2024" name="Chem. Sci.">
        <title>Discovery of a lagriamide polyketide by integrated genome mining, isotopic labeling, and untargeted metabolomics.</title>
        <authorList>
            <person name="Fergusson C.H."/>
            <person name="Saulog J."/>
            <person name="Paulo B.S."/>
            <person name="Wilson D.M."/>
            <person name="Liu D.Y."/>
            <person name="Morehouse N.J."/>
            <person name="Waterworth S."/>
            <person name="Barkei J."/>
            <person name="Gray C.A."/>
            <person name="Kwan J.C."/>
            <person name="Eustaquio A.S."/>
            <person name="Linington R.G."/>
        </authorList>
    </citation>
    <scope>NUCLEOTIDE SEQUENCE [LARGE SCALE GENOMIC DNA]</scope>
    <source>
        <strain evidence="13 14">RL17-338-BIF-B</strain>
    </source>
</reference>
<evidence type="ECO:0000256" key="5">
    <source>
        <dbReference type="ARBA" id="ARBA00022519"/>
    </source>
</evidence>
<keyword evidence="3 10" id="KW-0813">Transport</keyword>
<feature type="transmembrane region" description="Helical" evidence="10">
    <location>
        <begin position="53"/>
        <end position="71"/>
    </location>
</feature>
<feature type="compositionally biased region" description="Low complexity" evidence="11">
    <location>
        <begin position="103"/>
        <end position="113"/>
    </location>
</feature>
<dbReference type="Pfam" id="PF03544">
    <property type="entry name" value="TonB_C"/>
    <property type="match status" value="1"/>
</dbReference>
<protein>
    <recommendedName>
        <fullName evidence="10">Protein TonB</fullName>
    </recommendedName>
</protein>
<comment type="similarity">
    <text evidence="2 10">Belongs to the TonB family.</text>
</comment>
<evidence type="ECO:0000256" key="8">
    <source>
        <dbReference type="ARBA" id="ARBA00022989"/>
    </source>
</evidence>
<evidence type="ECO:0000256" key="1">
    <source>
        <dbReference type="ARBA" id="ARBA00004383"/>
    </source>
</evidence>
<gene>
    <name evidence="13" type="ORF">N0A02_00400</name>
</gene>
<evidence type="ECO:0000256" key="6">
    <source>
        <dbReference type="ARBA" id="ARBA00022692"/>
    </source>
</evidence>
<keyword evidence="4 10" id="KW-1003">Cell membrane</keyword>
<evidence type="ECO:0000256" key="7">
    <source>
        <dbReference type="ARBA" id="ARBA00022927"/>
    </source>
</evidence>
<evidence type="ECO:0000313" key="13">
    <source>
        <dbReference type="EMBL" id="MEQ5837899.1"/>
    </source>
</evidence>
<proteinExistence type="inferred from homology"/>
<dbReference type="Gene3D" id="3.30.1150.10">
    <property type="match status" value="1"/>
</dbReference>
<comment type="subcellular location">
    <subcellularLocation>
        <location evidence="1 10">Cell inner membrane</location>
        <topology evidence="1 10">Single-pass membrane protein</topology>
        <orientation evidence="1 10">Periplasmic side</orientation>
    </subcellularLocation>
</comment>
<evidence type="ECO:0000259" key="12">
    <source>
        <dbReference type="PROSITE" id="PS52015"/>
    </source>
</evidence>
<dbReference type="PRINTS" id="PR01374">
    <property type="entry name" value="TONBPROTEIN"/>
</dbReference>
<comment type="caution">
    <text evidence="13">The sequence shown here is derived from an EMBL/GenBank/DDBJ whole genome shotgun (WGS) entry which is preliminary data.</text>
</comment>
<evidence type="ECO:0000256" key="10">
    <source>
        <dbReference type="RuleBase" id="RU362123"/>
    </source>
</evidence>
<dbReference type="PANTHER" id="PTHR33446:SF2">
    <property type="entry name" value="PROTEIN TONB"/>
    <property type="match status" value="1"/>
</dbReference>
<keyword evidence="5 10" id="KW-0997">Cell inner membrane</keyword>
<dbReference type="EMBL" id="JAOALG010000001">
    <property type="protein sequence ID" value="MEQ5837899.1"/>
    <property type="molecule type" value="Genomic_DNA"/>
</dbReference>
<name>A0ABV1LEW8_9BURK</name>
<accession>A0ABV1LEW8</accession>
<dbReference type="RefSeq" id="WP_349540819.1">
    <property type="nucleotide sequence ID" value="NZ_JAOALG010000001.1"/>
</dbReference>
<dbReference type="InterPro" id="IPR003538">
    <property type="entry name" value="TonB"/>
</dbReference>
<dbReference type="NCBIfam" id="TIGR01352">
    <property type="entry name" value="tonB_Cterm"/>
    <property type="match status" value="1"/>
</dbReference>
<evidence type="ECO:0000256" key="9">
    <source>
        <dbReference type="ARBA" id="ARBA00023136"/>
    </source>
</evidence>
<dbReference type="InterPro" id="IPR037682">
    <property type="entry name" value="TonB_C"/>
</dbReference>
<keyword evidence="8 10" id="KW-1133">Transmembrane helix</keyword>
<keyword evidence="6 10" id="KW-0812">Transmembrane</keyword>
<feature type="domain" description="TonB C-terminal" evidence="12">
    <location>
        <begin position="198"/>
        <end position="289"/>
    </location>
</feature>
<keyword evidence="14" id="KW-1185">Reference proteome</keyword>
<evidence type="ECO:0000256" key="4">
    <source>
        <dbReference type="ARBA" id="ARBA00022475"/>
    </source>
</evidence>
<dbReference type="InterPro" id="IPR006260">
    <property type="entry name" value="TonB/TolA_C"/>
</dbReference>
<dbReference type="Proteomes" id="UP001469089">
    <property type="component" value="Unassembled WGS sequence"/>
</dbReference>
<evidence type="ECO:0000313" key="14">
    <source>
        <dbReference type="Proteomes" id="UP001469089"/>
    </source>
</evidence>
<evidence type="ECO:0000256" key="2">
    <source>
        <dbReference type="ARBA" id="ARBA00006555"/>
    </source>
</evidence>
<evidence type="ECO:0000256" key="3">
    <source>
        <dbReference type="ARBA" id="ARBA00022448"/>
    </source>
</evidence>
<dbReference type="InterPro" id="IPR051045">
    <property type="entry name" value="TonB-dependent_transducer"/>
</dbReference>
<dbReference type="SUPFAM" id="SSF74653">
    <property type="entry name" value="TolA/TonB C-terminal domain"/>
    <property type="match status" value="1"/>
</dbReference>
<keyword evidence="9 10" id="KW-0472">Membrane</keyword>